<sequence length="397" mass="43087">MSIVPAFASFDTPEERDFIALMVRRANAGALANAAGAFLIALVALFAPFWKLLMVALVLRLVTVGMTGLMGKLLERDVANGRPLLPGINRMCVSLFFGGASWASIIIVIPVSALASIEALSLVALVLVGLTIVTMVVSPVTRAMWSFVGGFTVVCGAHLLANLDQVLPFAVTLVGLLVIISGFALRLSRDTRRTIRLDAENRQMADTLGTLNLELGEALDRADKLARFDQLTGVRNRRAFEEEAHAIAVRRDRGRDWYAMIIDLDHFKAVNDAHGHFVGDEYLRRVGAILANVEHVQDHGVAARLGGEEFVLLHTAQSMDEAQSCAEEIRERIAALSIDGGEQFVETTTSIGLTRWREKEPIHAALRRADLALYDAKRGGRDRVVVAGDSGSAIRAA</sequence>
<evidence type="ECO:0000313" key="5">
    <source>
        <dbReference type="Proteomes" id="UP000698028"/>
    </source>
</evidence>
<dbReference type="EC" id="2.7.7.65" evidence="1"/>
<feature type="domain" description="GGDEF" evidence="3">
    <location>
        <begin position="255"/>
        <end position="389"/>
    </location>
</feature>
<accession>A0ABS6V7L3</accession>
<dbReference type="RefSeq" id="WP_218633452.1">
    <property type="nucleotide sequence ID" value="NZ_JAHVAH010000001.1"/>
</dbReference>
<dbReference type="PANTHER" id="PTHR45138:SF9">
    <property type="entry name" value="DIGUANYLATE CYCLASE DGCM-RELATED"/>
    <property type="match status" value="1"/>
</dbReference>
<reference evidence="4 5" key="1">
    <citation type="submission" date="2021-07" db="EMBL/GenBank/DDBJ databases">
        <title>The draft genome sequence of Sphingomicrobium sp. B8.</title>
        <authorList>
            <person name="Mu L."/>
        </authorList>
    </citation>
    <scope>NUCLEOTIDE SEQUENCE [LARGE SCALE GENOMIC DNA]</scope>
    <source>
        <strain evidence="4 5">B8</strain>
    </source>
</reference>
<feature type="transmembrane region" description="Helical" evidence="2">
    <location>
        <begin position="119"/>
        <end position="137"/>
    </location>
</feature>
<feature type="transmembrane region" description="Helical" evidence="2">
    <location>
        <begin position="167"/>
        <end position="187"/>
    </location>
</feature>
<keyword evidence="2" id="KW-1133">Transmembrane helix</keyword>
<gene>
    <name evidence="4" type="ORF">KTQ36_09655</name>
</gene>
<proteinExistence type="predicted"/>
<dbReference type="NCBIfam" id="TIGR00254">
    <property type="entry name" value="GGDEF"/>
    <property type="match status" value="1"/>
</dbReference>
<keyword evidence="5" id="KW-1185">Reference proteome</keyword>
<dbReference type="PANTHER" id="PTHR45138">
    <property type="entry name" value="REGULATORY COMPONENTS OF SENSORY TRANSDUCTION SYSTEM"/>
    <property type="match status" value="1"/>
</dbReference>
<evidence type="ECO:0000259" key="3">
    <source>
        <dbReference type="PROSITE" id="PS50887"/>
    </source>
</evidence>
<dbReference type="SMART" id="SM00267">
    <property type="entry name" value="GGDEF"/>
    <property type="match status" value="1"/>
</dbReference>
<feature type="transmembrane region" description="Helical" evidence="2">
    <location>
        <begin position="92"/>
        <end position="113"/>
    </location>
</feature>
<dbReference type="InterPro" id="IPR000160">
    <property type="entry name" value="GGDEF_dom"/>
</dbReference>
<evidence type="ECO:0000313" key="4">
    <source>
        <dbReference type="EMBL" id="MBW0145555.1"/>
    </source>
</evidence>
<organism evidence="4 5">
    <name type="scientific">Sphingomicrobium clamense</name>
    <dbReference type="NCBI Taxonomy" id="2851013"/>
    <lineage>
        <taxon>Bacteria</taxon>
        <taxon>Pseudomonadati</taxon>
        <taxon>Pseudomonadota</taxon>
        <taxon>Alphaproteobacteria</taxon>
        <taxon>Sphingomonadales</taxon>
        <taxon>Sphingomonadaceae</taxon>
        <taxon>Sphingomicrobium</taxon>
    </lineage>
</organism>
<keyword evidence="2" id="KW-0472">Membrane</keyword>
<evidence type="ECO:0000256" key="1">
    <source>
        <dbReference type="ARBA" id="ARBA00012528"/>
    </source>
</evidence>
<dbReference type="EMBL" id="JAHVAH010000001">
    <property type="protein sequence ID" value="MBW0145555.1"/>
    <property type="molecule type" value="Genomic_DNA"/>
</dbReference>
<name>A0ABS6V7L3_9SPHN</name>
<dbReference type="CDD" id="cd01949">
    <property type="entry name" value="GGDEF"/>
    <property type="match status" value="1"/>
</dbReference>
<evidence type="ECO:0000256" key="2">
    <source>
        <dbReference type="SAM" id="Phobius"/>
    </source>
</evidence>
<keyword evidence="2" id="KW-0812">Transmembrane</keyword>
<comment type="caution">
    <text evidence="4">The sequence shown here is derived from an EMBL/GenBank/DDBJ whole genome shotgun (WGS) entry which is preliminary data.</text>
</comment>
<feature type="transmembrane region" description="Helical" evidence="2">
    <location>
        <begin position="26"/>
        <end position="46"/>
    </location>
</feature>
<dbReference type="Proteomes" id="UP000698028">
    <property type="component" value="Unassembled WGS sequence"/>
</dbReference>
<protein>
    <recommendedName>
        <fullName evidence="1">diguanylate cyclase</fullName>
        <ecNumber evidence="1">2.7.7.65</ecNumber>
    </recommendedName>
</protein>
<feature type="transmembrane region" description="Helical" evidence="2">
    <location>
        <begin position="52"/>
        <end position="71"/>
    </location>
</feature>
<feature type="transmembrane region" description="Helical" evidence="2">
    <location>
        <begin position="144"/>
        <end position="161"/>
    </location>
</feature>
<dbReference type="PROSITE" id="PS50887">
    <property type="entry name" value="GGDEF"/>
    <property type="match status" value="1"/>
</dbReference>
<dbReference type="InterPro" id="IPR050469">
    <property type="entry name" value="Diguanylate_Cyclase"/>
</dbReference>
<dbReference type="Pfam" id="PF00990">
    <property type="entry name" value="GGDEF"/>
    <property type="match status" value="1"/>
</dbReference>